<proteinExistence type="predicted"/>
<comment type="subcellular location">
    <subcellularLocation>
        <location evidence="1">Nucleus</location>
    </subcellularLocation>
</comment>
<dbReference type="PROSITE" id="PS51294">
    <property type="entry name" value="HTH_MYB"/>
    <property type="match status" value="2"/>
</dbReference>
<feature type="region of interest" description="Disordered" evidence="4">
    <location>
        <begin position="293"/>
        <end position="319"/>
    </location>
</feature>
<dbReference type="PROSITE" id="PS50090">
    <property type="entry name" value="MYB_LIKE"/>
    <property type="match status" value="2"/>
</dbReference>
<accession>A0ABU6X4D5</accession>
<keyword evidence="8" id="KW-1185">Reference proteome</keyword>
<evidence type="ECO:0000256" key="4">
    <source>
        <dbReference type="SAM" id="MobiDB-lite"/>
    </source>
</evidence>
<sequence>MGRSSPCCSKSQDLKRGAWTADEDKILRDYIRLHGHGRWRNLPQKAGLKRCGKSCRLRWLNYLRPDIKRGNISSDEDELIIRLHNLLGNRWSLIAGRLPGRTDNEIKNYWNTNLSKRINNNKDHNQRRNTSSSYVQPPQTEPTPSKIDFPLIRTKATKCSKPLLINNNNPPLPHNAAQSTPLPLLLESATANNDNQNMQPATTTTTTTGNNGFVPFFNEGDDKELLSKTDLLIDDYCNLDDAAGGFHDLLINSDVSDLMGDELLLSPYSDQPATVFSDDILNQWTHSYFAATDDDHHVNNDNDNDDVSITNRHFHQSND</sequence>
<evidence type="ECO:0000259" key="6">
    <source>
        <dbReference type="PROSITE" id="PS51294"/>
    </source>
</evidence>
<keyword evidence="2" id="KW-0238">DNA-binding</keyword>
<dbReference type="PANTHER" id="PTHR47999">
    <property type="entry name" value="TRANSCRIPTION FACTOR MYB8-RELATED-RELATED"/>
    <property type="match status" value="1"/>
</dbReference>
<reference evidence="7 8" key="1">
    <citation type="journal article" date="2023" name="Plants (Basel)">
        <title>Bridging the Gap: Combining Genomics and Transcriptomics Approaches to Understand Stylosanthes scabra, an Orphan Legume from the Brazilian Caatinga.</title>
        <authorList>
            <person name="Ferreira-Neto J.R.C."/>
            <person name="da Silva M.D."/>
            <person name="Binneck E."/>
            <person name="de Melo N.F."/>
            <person name="da Silva R.H."/>
            <person name="de Melo A.L.T.M."/>
            <person name="Pandolfi V."/>
            <person name="Bustamante F.O."/>
            <person name="Brasileiro-Vidal A.C."/>
            <person name="Benko-Iseppon A.M."/>
        </authorList>
    </citation>
    <scope>NUCLEOTIDE SEQUENCE [LARGE SCALE GENOMIC DNA]</scope>
    <source>
        <tissue evidence="7">Leaves</tissue>
    </source>
</reference>
<name>A0ABU6X4D5_9FABA</name>
<dbReference type="PANTHER" id="PTHR47999:SF86">
    <property type="entry name" value="MYB-RELATED PROTEIN MYB4-LIKE"/>
    <property type="match status" value="1"/>
</dbReference>
<evidence type="ECO:0000313" key="8">
    <source>
        <dbReference type="Proteomes" id="UP001341840"/>
    </source>
</evidence>
<evidence type="ECO:0000313" key="7">
    <source>
        <dbReference type="EMBL" id="MED6192991.1"/>
    </source>
</evidence>
<dbReference type="InterPro" id="IPR015495">
    <property type="entry name" value="Myb_TF_plants"/>
</dbReference>
<evidence type="ECO:0000259" key="5">
    <source>
        <dbReference type="PROSITE" id="PS50090"/>
    </source>
</evidence>
<feature type="compositionally biased region" description="Polar residues" evidence="4">
    <location>
        <begin position="128"/>
        <end position="138"/>
    </location>
</feature>
<dbReference type="Proteomes" id="UP001341840">
    <property type="component" value="Unassembled WGS sequence"/>
</dbReference>
<organism evidence="7 8">
    <name type="scientific">Stylosanthes scabra</name>
    <dbReference type="NCBI Taxonomy" id="79078"/>
    <lineage>
        <taxon>Eukaryota</taxon>
        <taxon>Viridiplantae</taxon>
        <taxon>Streptophyta</taxon>
        <taxon>Embryophyta</taxon>
        <taxon>Tracheophyta</taxon>
        <taxon>Spermatophyta</taxon>
        <taxon>Magnoliopsida</taxon>
        <taxon>eudicotyledons</taxon>
        <taxon>Gunneridae</taxon>
        <taxon>Pentapetalae</taxon>
        <taxon>rosids</taxon>
        <taxon>fabids</taxon>
        <taxon>Fabales</taxon>
        <taxon>Fabaceae</taxon>
        <taxon>Papilionoideae</taxon>
        <taxon>50 kb inversion clade</taxon>
        <taxon>dalbergioids sensu lato</taxon>
        <taxon>Dalbergieae</taxon>
        <taxon>Pterocarpus clade</taxon>
        <taxon>Stylosanthes</taxon>
    </lineage>
</organism>
<feature type="domain" description="Myb-like" evidence="5">
    <location>
        <begin position="11"/>
        <end position="63"/>
    </location>
</feature>
<feature type="domain" description="Myb-like" evidence="5">
    <location>
        <begin position="64"/>
        <end position="114"/>
    </location>
</feature>
<dbReference type="SMART" id="SM00717">
    <property type="entry name" value="SANT"/>
    <property type="match status" value="2"/>
</dbReference>
<dbReference type="Gene3D" id="1.10.10.60">
    <property type="entry name" value="Homeodomain-like"/>
    <property type="match status" value="2"/>
</dbReference>
<dbReference type="InterPro" id="IPR001005">
    <property type="entry name" value="SANT/Myb"/>
</dbReference>
<dbReference type="CDD" id="cd00167">
    <property type="entry name" value="SANT"/>
    <property type="match status" value="2"/>
</dbReference>
<evidence type="ECO:0000256" key="3">
    <source>
        <dbReference type="ARBA" id="ARBA00023242"/>
    </source>
</evidence>
<feature type="domain" description="HTH myb-type" evidence="6">
    <location>
        <begin position="11"/>
        <end position="63"/>
    </location>
</feature>
<dbReference type="InterPro" id="IPR017930">
    <property type="entry name" value="Myb_dom"/>
</dbReference>
<dbReference type="Pfam" id="PF00249">
    <property type="entry name" value="Myb_DNA-binding"/>
    <property type="match status" value="2"/>
</dbReference>
<dbReference type="SUPFAM" id="SSF46689">
    <property type="entry name" value="Homeodomain-like"/>
    <property type="match status" value="1"/>
</dbReference>
<protein>
    <submittedName>
        <fullName evidence="7">Uncharacterized protein</fullName>
    </submittedName>
</protein>
<gene>
    <name evidence="7" type="ORF">PIB30_014977</name>
</gene>
<dbReference type="InterPro" id="IPR009057">
    <property type="entry name" value="Homeodomain-like_sf"/>
</dbReference>
<feature type="domain" description="HTH myb-type" evidence="6">
    <location>
        <begin position="64"/>
        <end position="118"/>
    </location>
</feature>
<evidence type="ECO:0000256" key="2">
    <source>
        <dbReference type="ARBA" id="ARBA00023125"/>
    </source>
</evidence>
<evidence type="ECO:0000256" key="1">
    <source>
        <dbReference type="ARBA" id="ARBA00004123"/>
    </source>
</evidence>
<keyword evidence="3" id="KW-0539">Nucleus</keyword>
<comment type="caution">
    <text evidence="7">The sequence shown here is derived from an EMBL/GenBank/DDBJ whole genome shotgun (WGS) entry which is preliminary data.</text>
</comment>
<feature type="region of interest" description="Disordered" evidence="4">
    <location>
        <begin position="116"/>
        <end position="148"/>
    </location>
</feature>
<dbReference type="EMBL" id="JASCZI010211489">
    <property type="protein sequence ID" value="MED6192991.1"/>
    <property type="molecule type" value="Genomic_DNA"/>
</dbReference>